<proteinExistence type="predicted"/>
<comment type="caution">
    <text evidence="2">The sequence shown here is derived from an EMBL/GenBank/DDBJ whole genome shotgun (WGS) entry which is preliminary data.</text>
</comment>
<name>A0A2T3PA20_9GAMM</name>
<dbReference type="Pfam" id="PF08857">
    <property type="entry name" value="ParBc_2"/>
    <property type="match status" value="1"/>
</dbReference>
<feature type="compositionally biased region" description="Basic and acidic residues" evidence="1">
    <location>
        <begin position="359"/>
        <end position="368"/>
    </location>
</feature>
<gene>
    <name evidence="2" type="ORF">C9I94_04465</name>
</gene>
<organism evidence="2 3">
    <name type="scientific">Photobacterium swingsii</name>
    <dbReference type="NCBI Taxonomy" id="680026"/>
    <lineage>
        <taxon>Bacteria</taxon>
        <taxon>Pseudomonadati</taxon>
        <taxon>Pseudomonadota</taxon>
        <taxon>Gammaproteobacteria</taxon>
        <taxon>Vibrionales</taxon>
        <taxon>Vibrionaceae</taxon>
        <taxon>Photobacterium</taxon>
    </lineage>
</organism>
<dbReference type="EMBL" id="PYLZ01000002">
    <property type="protein sequence ID" value="PSW25829.1"/>
    <property type="molecule type" value="Genomic_DNA"/>
</dbReference>
<dbReference type="CDD" id="cd16390">
    <property type="entry name" value="ParB_N_Srx_like"/>
    <property type="match status" value="1"/>
</dbReference>
<feature type="region of interest" description="Disordered" evidence="1">
    <location>
        <begin position="352"/>
        <end position="390"/>
    </location>
</feature>
<dbReference type="OrthoDB" id="323572at2"/>
<protein>
    <submittedName>
        <fullName evidence="2">Chromosome partitioning protein ParB</fullName>
    </submittedName>
</protein>
<dbReference type="Proteomes" id="UP000240481">
    <property type="component" value="Unassembled WGS sequence"/>
</dbReference>
<dbReference type="Gene3D" id="3.90.1530.10">
    <property type="entry name" value="Conserved hypothetical protein from pyrococcus furiosus pfu- 392566-001, ParB domain"/>
    <property type="match status" value="1"/>
</dbReference>
<sequence>MAADHTVYIKHVFLPRWLSDQHDQLCLFLKQAVRFPLCVLTLFLSLLSFSTHAEKISYSQLVDGDIITVTLDQLLPTQAVMSYDKEYALLYHYKKNEKNIFGALCKLNGGGKLKKWDENSSPTDLESYTCSKKLGSQTSDLASVIVGPEEGLLYLTTQHHILSSFWDMPNGGTSVPIKLKVTFNLLGSGDDFWPEMNNDNEVWLYNHKGKKISPSDLPDYIGSKQLKEDKYLSLAYFLQGISYDLPQKKKDPNTKAPYQRVPYLALQWSLTLREKMNADDYNFNSRDEYAAALAEAATVMVDLASDEKVGKTDLPATAMGQFSEVDSKALETMLTSKKSEWYFATEYRIEKKKKSTPKKLLEEQEKAKQASTESSNKEKEKTNGTKEDDK</sequence>
<evidence type="ECO:0000313" key="2">
    <source>
        <dbReference type="EMBL" id="PSW25829.1"/>
    </source>
</evidence>
<evidence type="ECO:0000256" key="1">
    <source>
        <dbReference type="SAM" id="MobiDB-lite"/>
    </source>
</evidence>
<keyword evidence="3" id="KW-1185">Reference proteome</keyword>
<evidence type="ECO:0000313" key="3">
    <source>
        <dbReference type="Proteomes" id="UP000240481"/>
    </source>
</evidence>
<dbReference type="RefSeq" id="WP_107302468.1">
    <property type="nucleotide sequence ID" value="NZ_AP024852.1"/>
</dbReference>
<dbReference type="AlphaFoldDB" id="A0A2T3PA20"/>
<accession>A0A2T3PA20</accession>
<dbReference type="InterPro" id="IPR014956">
    <property type="entry name" value="ParBc_2"/>
</dbReference>
<feature type="compositionally biased region" description="Basic and acidic residues" evidence="1">
    <location>
        <begin position="375"/>
        <end position="390"/>
    </location>
</feature>
<dbReference type="SUPFAM" id="SSF110849">
    <property type="entry name" value="ParB/Sulfiredoxin"/>
    <property type="match status" value="1"/>
</dbReference>
<reference evidence="2 3" key="1">
    <citation type="submission" date="2018-01" db="EMBL/GenBank/DDBJ databases">
        <title>Whole genome sequencing of Histamine producing bacteria.</title>
        <authorList>
            <person name="Butler K."/>
        </authorList>
    </citation>
    <scope>NUCLEOTIDE SEQUENCE [LARGE SCALE GENOMIC DNA]</scope>
    <source>
        <strain evidence="2 3">DSM 24669</strain>
    </source>
</reference>
<dbReference type="InterPro" id="IPR036086">
    <property type="entry name" value="ParB/Sulfiredoxin_sf"/>
</dbReference>